<organism evidence="1 2">
    <name type="scientific">Neophaeococcomyces mojaviensis</name>
    <dbReference type="NCBI Taxonomy" id="3383035"/>
    <lineage>
        <taxon>Eukaryota</taxon>
        <taxon>Fungi</taxon>
        <taxon>Dikarya</taxon>
        <taxon>Ascomycota</taxon>
        <taxon>Pezizomycotina</taxon>
        <taxon>Eurotiomycetes</taxon>
        <taxon>Chaetothyriomycetidae</taxon>
        <taxon>Chaetothyriales</taxon>
        <taxon>Chaetothyriales incertae sedis</taxon>
        <taxon>Neophaeococcomyces</taxon>
    </lineage>
</organism>
<gene>
    <name evidence="1" type="ORF">H2198_008639</name>
</gene>
<keyword evidence="2" id="KW-1185">Reference proteome</keyword>
<name>A0ACC2ZWL8_9EURO</name>
<evidence type="ECO:0000313" key="2">
    <source>
        <dbReference type="Proteomes" id="UP001172386"/>
    </source>
</evidence>
<dbReference type="Proteomes" id="UP001172386">
    <property type="component" value="Unassembled WGS sequence"/>
</dbReference>
<dbReference type="EMBL" id="JAPDRQ010000217">
    <property type="protein sequence ID" value="KAJ9652111.1"/>
    <property type="molecule type" value="Genomic_DNA"/>
</dbReference>
<proteinExistence type="predicted"/>
<sequence length="394" mass="44236">MASSNIRRKIEDCQNILATSKSTTKIQKTIEEVFDTAAQWLQGMPQKSRNPDLRVTKASHLSAMIGAYAGSARLLSQSKENGGKISEEDHQSLVDRAEELLEVLQVSCPDPDLHREMWIPEHLKKDLVAAADEDMDNFSASITTQSVNSKQRQYIEELEREKRDTEQTLNTITSQMMAFEPAEIRSHGVVTFGSQSASSVSEDVREAVQRFEEITSAQVEQAEQVHRSQLELITSKLQDAHISTGLEQEEQELVRMFLARAERQADARGLDGEEKAEFVERVGGHSLWLAGLRGYSAASGLDRSFESERLTDSDHAMTNMDVGSQINAPHRQELVQKARSISVADIRSNFDECTQARQVMGMQPDQSMEDDEMTGEPDEDDSKNKEADWEGWDD</sequence>
<reference evidence="1" key="1">
    <citation type="submission" date="2022-10" db="EMBL/GenBank/DDBJ databases">
        <title>Culturing micro-colonial fungi from biological soil crusts in the Mojave desert and describing Neophaeococcomyces mojavensis, and introducing the new genera and species Taxawa tesnikishii.</title>
        <authorList>
            <person name="Kurbessoian T."/>
            <person name="Stajich J.E."/>
        </authorList>
    </citation>
    <scope>NUCLEOTIDE SEQUENCE</scope>
    <source>
        <strain evidence="1">JES_112</strain>
    </source>
</reference>
<evidence type="ECO:0000313" key="1">
    <source>
        <dbReference type="EMBL" id="KAJ9652111.1"/>
    </source>
</evidence>
<accession>A0ACC2ZWL8</accession>
<protein>
    <submittedName>
        <fullName evidence="1">Uncharacterized protein</fullName>
    </submittedName>
</protein>
<comment type="caution">
    <text evidence="1">The sequence shown here is derived from an EMBL/GenBank/DDBJ whole genome shotgun (WGS) entry which is preliminary data.</text>
</comment>